<feature type="compositionally biased region" description="Polar residues" evidence="1">
    <location>
        <begin position="169"/>
        <end position="180"/>
    </location>
</feature>
<dbReference type="Proteomes" id="UP000000991">
    <property type="component" value="Segment"/>
</dbReference>
<evidence type="ECO:0000313" key="2">
    <source>
        <dbReference type="EMBL" id="AAX44573.1"/>
    </source>
</evidence>
<gene>
    <name evidence="3" type="ORF">PCMG_00200</name>
    <name evidence="2" type="ORF">PSSM2_195</name>
</gene>
<accession>Q58MF9</accession>
<feature type="compositionally biased region" description="Basic and acidic residues" evidence="1">
    <location>
        <begin position="181"/>
        <end position="200"/>
    </location>
</feature>
<feature type="region of interest" description="Disordered" evidence="1">
    <location>
        <begin position="369"/>
        <end position="451"/>
    </location>
</feature>
<feature type="compositionally biased region" description="Basic and acidic residues" evidence="1">
    <location>
        <begin position="332"/>
        <end position="345"/>
    </location>
</feature>
<evidence type="ECO:0000313" key="5">
    <source>
        <dbReference type="Proteomes" id="UP000013923"/>
    </source>
</evidence>
<evidence type="ECO:0008006" key="6">
    <source>
        <dbReference type="Google" id="ProtNLM"/>
    </source>
</evidence>
<dbReference type="RefSeq" id="YP_214427.1">
    <property type="nucleotide sequence ID" value="NC_006883.2"/>
</dbReference>
<proteinExistence type="predicted"/>
<organismHost>
    <name type="scientific">Prochlorococcus</name>
    <dbReference type="NCBI Taxonomy" id="1218"/>
</organismHost>
<reference evidence="3 5" key="2">
    <citation type="submission" date="2009-10" db="EMBL/GenBank/DDBJ databases">
        <title>The Genome Sequence of Prochlorococcus phage P-SSM2.</title>
        <authorList>
            <consortium name="The Broad Institute Genome Sequencing Platform"/>
            <person name="Henn M.R."/>
            <person name="Sullivan M.S."/>
            <person name="Osburne M.S."/>
            <person name="Levin J."/>
            <person name="Malboeuf C."/>
            <person name="Casali M."/>
            <person name="Russ C."/>
            <person name="Lennon N."/>
            <person name="Chapman S.B."/>
            <person name="Erlich R."/>
            <person name="Young S.K."/>
            <person name="Koehrsen M."/>
            <person name="Yandava C."/>
            <person name="Zeng Q."/>
            <person name="Alvarado L."/>
            <person name="Anderson S."/>
            <person name="Berlin A."/>
            <person name="Borenstein D."/>
            <person name="Chen Z."/>
            <person name="Engels R."/>
            <person name="Freedman E."/>
            <person name="Gellesch M."/>
            <person name="Goldberg J."/>
            <person name="Green L."/>
            <person name="Griggs A."/>
            <person name="Gujja S."/>
            <person name="Heilman E.R."/>
            <person name="Heiman D."/>
            <person name="Hepburn T."/>
            <person name="Howarth C."/>
            <person name="Jen D."/>
            <person name="Larson L."/>
            <person name="Lewis B."/>
            <person name="Mehta T."/>
            <person name="Park D."/>
            <person name="Pearson M."/>
            <person name="Richards J."/>
            <person name="Rizzolo K."/>
            <person name="Roberts A."/>
            <person name="Ryan E."/>
            <person name="Saif S."/>
            <person name="Shea T."/>
            <person name="Shenoy N."/>
            <person name="Sisk P."/>
            <person name="Stolte C."/>
            <person name="Sykes S."/>
            <person name="Walk T."/>
            <person name="White J."/>
            <person name="Yu Q."/>
            <person name="Coleman M.L."/>
            <person name="Huang K.H."/>
            <person name="Weigele P.R."/>
            <person name="DeFrancesco A.S."/>
            <person name="Kern S.E."/>
            <person name="Thompson L.R."/>
            <person name="Fu R."/>
            <person name="Hombeck B."/>
            <person name="Chisholm S.W."/>
            <person name="Haas B."/>
            <person name="Nusbaum C."/>
            <person name="Birren B."/>
        </authorList>
    </citation>
    <scope>NUCLEOTIDE SEQUENCE [LARGE SCALE GENOMIC DNA]</scope>
    <source>
        <strain evidence="3">P-SSM2</strain>
    </source>
</reference>
<evidence type="ECO:0000256" key="1">
    <source>
        <dbReference type="SAM" id="MobiDB-lite"/>
    </source>
</evidence>
<feature type="region of interest" description="Disordered" evidence="1">
    <location>
        <begin position="317"/>
        <end position="346"/>
    </location>
</feature>
<dbReference type="GeneID" id="3294288"/>
<evidence type="ECO:0000313" key="3">
    <source>
        <dbReference type="EMBL" id="ACY76076.1"/>
    </source>
</evidence>
<dbReference type="KEGG" id="vg:3294288"/>
<sequence>MSKNIVEELPARKHAPAAAPEAKKEGGKPEAKKGGGSVEEGSEKKIRQAVYDIRYRARREDIDLKAAYAQYMSNSSLSQAERTAVRAKLFGKEGGGVKEQAMLNVDEIASDNLANALFKVFVEKEENKEIELAYLQQLEEQEGGKYKIRVKDKNGKSYVRYADRAKITQLRSNPNIQSVEMTDHGEPYEGERKKGSDTAKAKGGGKLDPVGKEDADVDNDGDVDKSDKYLLKRRKAIGKAIKTRAEAFIADGTISTEPKGKKVGEGAVDNYKSGAVKVAPEDKSEESSKNAARGGIYASFAHQRMLKNLAEKRALEEKKAEEVEESTINTADCEKKPEEKEKDMRGTYAKINLIRNKLRSMGQKDPIVMLSALDGDEDDNADKVKEERTAADPGAPARMGRGVPTPKKQGPKTEEQAPETTKGQGPKTEKPRYNPFKDGRTPTSASQTTGP</sequence>
<reference evidence="2 4" key="1">
    <citation type="journal article" date="2005" name="PLoS Biol.">
        <title>Three Prochlorococcus cyanophage genomes: signature features and ecological interpretations.</title>
        <authorList>
            <person name="Sullivan M.B."/>
            <person name="Coleman M.L."/>
            <person name="Weigele P."/>
            <person name="Rohwer F."/>
            <person name="Chisholm S.W."/>
        </authorList>
    </citation>
    <scope>NUCLEOTIDE SEQUENCE</scope>
</reference>
<name>Q58MF9_BPPRM</name>
<dbReference type="Proteomes" id="UP000013923">
    <property type="component" value="Genome"/>
</dbReference>
<feature type="compositionally biased region" description="Basic and acidic residues" evidence="1">
    <location>
        <begin position="21"/>
        <end position="33"/>
    </location>
</feature>
<feature type="compositionally biased region" description="Basic and acidic residues" evidence="1">
    <location>
        <begin position="427"/>
        <end position="440"/>
    </location>
</feature>
<organism evidence="2 4">
    <name type="scientific">Prochlorococcus phage P-SSM2</name>
    <dbReference type="NCBI Taxonomy" id="268746"/>
    <lineage>
        <taxon>Viruses</taxon>
        <taxon>Duplodnaviria</taxon>
        <taxon>Heunggongvirae</taxon>
        <taxon>Uroviricota</taxon>
        <taxon>Caudoviricetes</taxon>
        <taxon>Pantevenvirales</taxon>
        <taxon>Kyanoviridae</taxon>
        <taxon>Salacisavirus</taxon>
        <taxon>Salacisavirus pssm2</taxon>
    </lineage>
</organism>
<protein>
    <recommendedName>
        <fullName evidence="6">Gp186</fullName>
    </recommendedName>
</protein>
<feature type="region of interest" description="Disordered" evidence="1">
    <location>
        <begin position="1"/>
        <end position="43"/>
    </location>
</feature>
<dbReference type="EMBL" id="AY939844">
    <property type="protein sequence ID" value="AAX44573.1"/>
    <property type="molecule type" value="Genomic_DNA"/>
</dbReference>
<evidence type="ECO:0000313" key="4">
    <source>
        <dbReference type="Proteomes" id="UP000000991"/>
    </source>
</evidence>
<feature type="compositionally biased region" description="Polar residues" evidence="1">
    <location>
        <begin position="441"/>
        <end position="451"/>
    </location>
</feature>
<dbReference type="EMBL" id="GU071092">
    <property type="protein sequence ID" value="ACY76076.1"/>
    <property type="molecule type" value="Genomic_DNA"/>
</dbReference>
<reference evidence="2 4" key="3">
    <citation type="journal article" date="2010" name="Environ. Microbiol.">
        <title>Genomic analysis of oceanic cyanobacterial myoviruses compared with T4-like myoviruses from diverse hosts and environments.</title>
        <authorList>
            <person name="Sullivan M.B."/>
            <person name="Huang K.H."/>
            <person name="Ignacio-Espinoza J.C."/>
            <person name="Berlin A.M."/>
            <person name="Kelly L."/>
            <person name="Weigele P.R."/>
            <person name="DeFrancesco A.S."/>
            <person name="Kern S.E."/>
            <person name="Thompson L.R."/>
            <person name="Young S."/>
            <person name="Yandava C."/>
            <person name="Fu R."/>
            <person name="Krastins B."/>
            <person name="Chase M."/>
            <person name="Sarracino D."/>
            <person name="Osburne M.S."/>
            <person name="Henn M.R."/>
            <person name="Chisholm S.W."/>
        </authorList>
    </citation>
    <scope>NUCLEOTIDE SEQUENCE [LARGE SCALE GENOMIC DNA]</scope>
</reference>
<feature type="compositionally biased region" description="Basic and acidic residues" evidence="1">
    <location>
        <begin position="381"/>
        <end position="390"/>
    </location>
</feature>
<feature type="compositionally biased region" description="Basic and acidic residues" evidence="1">
    <location>
        <begin position="1"/>
        <end position="11"/>
    </location>
</feature>
<feature type="region of interest" description="Disordered" evidence="1">
    <location>
        <begin position="169"/>
        <end position="225"/>
    </location>
</feature>
<keyword evidence="4" id="KW-1185">Reference proteome</keyword>